<keyword evidence="2" id="KW-1185">Reference proteome</keyword>
<evidence type="ECO:0000313" key="1">
    <source>
        <dbReference type="EMBL" id="KAF1919401.1"/>
    </source>
</evidence>
<evidence type="ECO:0000313" key="2">
    <source>
        <dbReference type="Proteomes" id="UP000800096"/>
    </source>
</evidence>
<dbReference type="AlphaFoldDB" id="A0A6A5QUD3"/>
<gene>
    <name evidence="1" type="ORF">BDU57DRAFT_140326</name>
</gene>
<organism evidence="1 2">
    <name type="scientific">Ampelomyces quisqualis</name>
    <name type="common">Powdery mildew agent</name>
    <dbReference type="NCBI Taxonomy" id="50730"/>
    <lineage>
        <taxon>Eukaryota</taxon>
        <taxon>Fungi</taxon>
        <taxon>Dikarya</taxon>
        <taxon>Ascomycota</taxon>
        <taxon>Pezizomycotina</taxon>
        <taxon>Dothideomycetes</taxon>
        <taxon>Pleosporomycetidae</taxon>
        <taxon>Pleosporales</taxon>
        <taxon>Pleosporineae</taxon>
        <taxon>Phaeosphaeriaceae</taxon>
        <taxon>Ampelomyces</taxon>
    </lineage>
</organism>
<dbReference type="EMBL" id="ML979133">
    <property type="protein sequence ID" value="KAF1919401.1"/>
    <property type="molecule type" value="Genomic_DNA"/>
</dbReference>
<dbReference type="Proteomes" id="UP000800096">
    <property type="component" value="Unassembled WGS sequence"/>
</dbReference>
<name>A0A6A5QUD3_AMPQU</name>
<reference evidence="1" key="1">
    <citation type="journal article" date="2020" name="Stud. Mycol.">
        <title>101 Dothideomycetes genomes: a test case for predicting lifestyles and emergence of pathogens.</title>
        <authorList>
            <person name="Haridas S."/>
            <person name="Albert R."/>
            <person name="Binder M."/>
            <person name="Bloem J."/>
            <person name="Labutti K."/>
            <person name="Salamov A."/>
            <person name="Andreopoulos B."/>
            <person name="Baker S."/>
            <person name="Barry K."/>
            <person name="Bills G."/>
            <person name="Bluhm B."/>
            <person name="Cannon C."/>
            <person name="Castanera R."/>
            <person name="Culley D."/>
            <person name="Daum C."/>
            <person name="Ezra D."/>
            <person name="Gonzalez J."/>
            <person name="Henrissat B."/>
            <person name="Kuo A."/>
            <person name="Liang C."/>
            <person name="Lipzen A."/>
            <person name="Lutzoni F."/>
            <person name="Magnuson J."/>
            <person name="Mondo S."/>
            <person name="Nolan M."/>
            <person name="Ohm R."/>
            <person name="Pangilinan J."/>
            <person name="Park H.-J."/>
            <person name="Ramirez L."/>
            <person name="Alfaro M."/>
            <person name="Sun H."/>
            <person name="Tritt A."/>
            <person name="Yoshinaga Y."/>
            <person name="Zwiers L.-H."/>
            <person name="Turgeon B."/>
            <person name="Goodwin S."/>
            <person name="Spatafora J."/>
            <person name="Crous P."/>
            <person name="Grigoriev I."/>
        </authorList>
    </citation>
    <scope>NUCLEOTIDE SEQUENCE</scope>
    <source>
        <strain evidence="1">HMLAC05119</strain>
    </source>
</reference>
<sequence length="76" mass="8550">MYVRILRCTGASALGSRFGRLHASRPATLKYDFIKQQPMAMERKVRVILMGAGAPAINFFMENLETVCYERIGKPA</sequence>
<proteinExistence type="predicted"/>
<protein>
    <submittedName>
        <fullName evidence="1">Uncharacterized protein</fullName>
    </submittedName>
</protein>
<accession>A0A6A5QUD3</accession>